<comment type="subcellular location">
    <subcellularLocation>
        <location evidence="2">Cell membrane</location>
    </subcellularLocation>
</comment>
<feature type="domain" description="Histidine kinase" evidence="12">
    <location>
        <begin position="255"/>
        <end position="461"/>
    </location>
</feature>
<dbReference type="CDD" id="cd06225">
    <property type="entry name" value="HAMP"/>
    <property type="match status" value="1"/>
</dbReference>
<evidence type="ECO:0000256" key="7">
    <source>
        <dbReference type="ARBA" id="ARBA00022777"/>
    </source>
</evidence>
<dbReference type="Pfam" id="PF00512">
    <property type="entry name" value="HisKA"/>
    <property type="match status" value="1"/>
</dbReference>
<keyword evidence="10 11" id="KW-0472">Membrane</keyword>
<evidence type="ECO:0000256" key="8">
    <source>
        <dbReference type="ARBA" id="ARBA00022989"/>
    </source>
</evidence>
<sequence>MKAGDGRLRRRLALVFVSLRGRITLLALTVSAIILLACLFLVLALFRQDTQSEAAREAGRTAVRTAGEVVRAPLQEAQIPDSTVYVQVVADDGTVLAASGPLRGRPAITRVRSEDPADPRADVTDCSNSLGSCVYIVGLRVDENAYGRPVTVYAAARVAGVVGEEASPVGFRTTAVLIGVLLLIGLLTWLAVYSALRPVRQITKELSDITASDLSRRVPVQFSGGSELQELAETINATLARLEEATDRQRRFVAEASHDLRNPIAGLLTRLEVLDSEDEDYPWKEDVHEAVGDVERLSAIVEDLLELARLESGTPPPTERLDLGELAAAEIARRPLGRLPITTDLTPNVQVDANRLRVARLLGNLLANAQRHGRTRVDVTVTTEDGQAVLRVDDDGRGVPPEDTDRIFERFARLKESRDLDSGGTGLGLPIAQEIARNYGGTLTAAPSPGGHFTLRLPLADSSR</sequence>
<dbReference type="RefSeq" id="WP_123664484.1">
    <property type="nucleotide sequence ID" value="NZ_RJKE01000001.1"/>
</dbReference>
<dbReference type="OrthoDB" id="9786919at2"/>
<dbReference type="PANTHER" id="PTHR45436">
    <property type="entry name" value="SENSOR HISTIDINE KINASE YKOH"/>
    <property type="match status" value="1"/>
</dbReference>
<dbReference type="AlphaFoldDB" id="A0A3N1CUE4"/>
<dbReference type="InterPro" id="IPR004358">
    <property type="entry name" value="Sig_transdc_His_kin-like_C"/>
</dbReference>
<keyword evidence="15" id="KW-1185">Reference proteome</keyword>
<dbReference type="EC" id="2.7.13.3" evidence="3"/>
<protein>
    <recommendedName>
        <fullName evidence="3">histidine kinase</fullName>
        <ecNumber evidence="3">2.7.13.3</ecNumber>
    </recommendedName>
</protein>
<organism evidence="14 15">
    <name type="scientific">Actinocorallia herbida</name>
    <dbReference type="NCBI Taxonomy" id="58109"/>
    <lineage>
        <taxon>Bacteria</taxon>
        <taxon>Bacillati</taxon>
        <taxon>Actinomycetota</taxon>
        <taxon>Actinomycetes</taxon>
        <taxon>Streptosporangiales</taxon>
        <taxon>Thermomonosporaceae</taxon>
        <taxon>Actinocorallia</taxon>
    </lineage>
</organism>
<keyword evidence="5" id="KW-0808">Transferase</keyword>
<evidence type="ECO:0000256" key="10">
    <source>
        <dbReference type="ARBA" id="ARBA00023136"/>
    </source>
</evidence>
<keyword evidence="9" id="KW-0902">Two-component regulatory system</keyword>
<evidence type="ECO:0000256" key="3">
    <source>
        <dbReference type="ARBA" id="ARBA00012438"/>
    </source>
</evidence>
<dbReference type="Gene3D" id="1.10.287.130">
    <property type="match status" value="1"/>
</dbReference>
<dbReference type="PANTHER" id="PTHR45436:SF5">
    <property type="entry name" value="SENSOR HISTIDINE KINASE TRCS"/>
    <property type="match status" value="1"/>
</dbReference>
<feature type="transmembrane region" description="Helical" evidence="11">
    <location>
        <begin position="175"/>
        <end position="196"/>
    </location>
</feature>
<evidence type="ECO:0000256" key="2">
    <source>
        <dbReference type="ARBA" id="ARBA00004236"/>
    </source>
</evidence>
<keyword evidence="8 11" id="KW-1133">Transmembrane helix</keyword>
<dbReference type="GO" id="GO:0005886">
    <property type="term" value="C:plasma membrane"/>
    <property type="evidence" value="ECO:0007669"/>
    <property type="project" value="UniProtKB-SubCell"/>
</dbReference>
<dbReference type="SUPFAM" id="SSF55874">
    <property type="entry name" value="ATPase domain of HSP90 chaperone/DNA topoisomerase II/histidine kinase"/>
    <property type="match status" value="1"/>
</dbReference>
<evidence type="ECO:0000313" key="15">
    <source>
        <dbReference type="Proteomes" id="UP000272400"/>
    </source>
</evidence>
<gene>
    <name evidence="14" type="ORF">EDD29_2458</name>
</gene>
<evidence type="ECO:0000256" key="5">
    <source>
        <dbReference type="ARBA" id="ARBA00022679"/>
    </source>
</evidence>
<dbReference type="SMART" id="SM00304">
    <property type="entry name" value="HAMP"/>
    <property type="match status" value="1"/>
</dbReference>
<comment type="catalytic activity">
    <reaction evidence="1">
        <text>ATP + protein L-histidine = ADP + protein N-phospho-L-histidine.</text>
        <dbReference type="EC" id="2.7.13.3"/>
    </reaction>
</comment>
<dbReference type="GO" id="GO:0000155">
    <property type="term" value="F:phosphorelay sensor kinase activity"/>
    <property type="evidence" value="ECO:0007669"/>
    <property type="project" value="InterPro"/>
</dbReference>
<dbReference type="CDD" id="cd00082">
    <property type="entry name" value="HisKA"/>
    <property type="match status" value="1"/>
</dbReference>
<dbReference type="InterPro" id="IPR003661">
    <property type="entry name" value="HisK_dim/P_dom"/>
</dbReference>
<dbReference type="InterPro" id="IPR003660">
    <property type="entry name" value="HAMP_dom"/>
</dbReference>
<dbReference type="EMBL" id="RJKE01000001">
    <property type="protein sequence ID" value="ROO84926.1"/>
    <property type="molecule type" value="Genomic_DNA"/>
</dbReference>
<dbReference type="Gene3D" id="3.30.565.10">
    <property type="entry name" value="Histidine kinase-like ATPase, C-terminal domain"/>
    <property type="match status" value="1"/>
</dbReference>
<dbReference type="PROSITE" id="PS50885">
    <property type="entry name" value="HAMP"/>
    <property type="match status" value="1"/>
</dbReference>
<dbReference type="InterPro" id="IPR036890">
    <property type="entry name" value="HATPase_C_sf"/>
</dbReference>
<dbReference type="Pfam" id="PF02518">
    <property type="entry name" value="HATPase_c"/>
    <property type="match status" value="1"/>
</dbReference>
<name>A0A3N1CUE4_9ACTN</name>
<evidence type="ECO:0000256" key="4">
    <source>
        <dbReference type="ARBA" id="ARBA00022553"/>
    </source>
</evidence>
<keyword evidence="6 11" id="KW-0812">Transmembrane</keyword>
<keyword evidence="4" id="KW-0597">Phosphoprotein</keyword>
<evidence type="ECO:0000256" key="11">
    <source>
        <dbReference type="SAM" id="Phobius"/>
    </source>
</evidence>
<proteinExistence type="predicted"/>
<dbReference type="SUPFAM" id="SSF47384">
    <property type="entry name" value="Homodimeric domain of signal transducing histidine kinase"/>
    <property type="match status" value="1"/>
</dbReference>
<dbReference type="Pfam" id="PF00672">
    <property type="entry name" value="HAMP"/>
    <property type="match status" value="1"/>
</dbReference>
<feature type="transmembrane region" description="Helical" evidence="11">
    <location>
        <begin position="21"/>
        <end position="46"/>
    </location>
</feature>
<dbReference type="InterPro" id="IPR003594">
    <property type="entry name" value="HATPase_dom"/>
</dbReference>
<evidence type="ECO:0000259" key="12">
    <source>
        <dbReference type="PROSITE" id="PS50109"/>
    </source>
</evidence>
<evidence type="ECO:0000313" key="14">
    <source>
        <dbReference type="EMBL" id="ROO84926.1"/>
    </source>
</evidence>
<dbReference type="PROSITE" id="PS50109">
    <property type="entry name" value="HIS_KIN"/>
    <property type="match status" value="1"/>
</dbReference>
<dbReference type="InterPro" id="IPR036097">
    <property type="entry name" value="HisK_dim/P_sf"/>
</dbReference>
<comment type="caution">
    <text evidence="14">The sequence shown here is derived from an EMBL/GenBank/DDBJ whole genome shotgun (WGS) entry which is preliminary data.</text>
</comment>
<dbReference type="InterPro" id="IPR050428">
    <property type="entry name" value="TCS_sensor_his_kinase"/>
</dbReference>
<dbReference type="SMART" id="SM00387">
    <property type="entry name" value="HATPase_c"/>
    <property type="match status" value="1"/>
</dbReference>
<evidence type="ECO:0000256" key="9">
    <source>
        <dbReference type="ARBA" id="ARBA00023012"/>
    </source>
</evidence>
<feature type="domain" description="HAMP" evidence="13">
    <location>
        <begin position="193"/>
        <end position="247"/>
    </location>
</feature>
<accession>A0A3N1CUE4</accession>
<dbReference type="Proteomes" id="UP000272400">
    <property type="component" value="Unassembled WGS sequence"/>
</dbReference>
<evidence type="ECO:0000259" key="13">
    <source>
        <dbReference type="PROSITE" id="PS50885"/>
    </source>
</evidence>
<dbReference type="InterPro" id="IPR005467">
    <property type="entry name" value="His_kinase_dom"/>
</dbReference>
<dbReference type="SMART" id="SM00388">
    <property type="entry name" value="HisKA"/>
    <property type="match status" value="1"/>
</dbReference>
<dbReference type="CDD" id="cd00075">
    <property type="entry name" value="HATPase"/>
    <property type="match status" value="1"/>
</dbReference>
<evidence type="ECO:0000256" key="1">
    <source>
        <dbReference type="ARBA" id="ARBA00000085"/>
    </source>
</evidence>
<evidence type="ECO:0000256" key="6">
    <source>
        <dbReference type="ARBA" id="ARBA00022692"/>
    </source>
</evidence>
<dbReference type="PRINTS" id="PR00344">
    <property type="entry name" value="BCTRLSENSOR"/>
</dbReference>
<keyword evidence="7 14" id="KW-0418">Kinase</keyword>
<reference evidence="14 15" key="1">
    <citation type="submission" date="2018-11" db="EMBL/GenBank/DDBJ databases">
        <title>Sequencing the genomes of 1000 actinobacteria strains.</title>
        <authorList>
            <person name="Klenk H.-P."/>
        </authorList>
    </citation>
    <scope>NUCLEOTIDE SEQUENCE [LARGE SCALE GENOMIC DNA]</scope>
    <source>
        <strain evidence="14 15">DSM 44254</strain>
    </source>
</reference>